<evidence type="ECO:0000256" key="1">
    <source>
        <dbReference type="SAM" id="Phobius"/>
    </source>
</evidence>
<keyword evidence="3" id="KW-1185">Reference proteome</keyword>
<name>A0A1X6XN48_9MICO</name>
<feature type="transmembrane region" description="Helical" evidence="1">
    <location>
        <begin position="35"/>
        <end position="56"/>
    </location>
</feature>
<feature type="transmembrane region" description="Helical" evidence="1">
    <location>
        <begin position="182"/>
        <end position="200"/>
    </location>
</feature>
<evidence type="ECO:0000313" key="3">
    <source>
        <dbReference type="Proteomes" id="UP000196581"/>
    </source>
</evidence>
<feature type="transmembrane region" description="Helical" evidence="1">
    <location>
        <begin position="158"/>
        <end position="177"/>
    </location>
</feature>
<keyword evidence="1" id="KW-0812">Transmembrane</keyword>
<keyword evidence="1" id="KW-0472">Membrane</keyword>
<sequence>MLRALDLAIVIVAVLTVIGPLFYDMPVMDAPQTFVNAFPAVVSVFALAPAAAVLLPQRWTRMVRTTRRLVAAVAATLLFLTAVVPSLAVAEAGVLALMLALMCWTAVVASEITARAAPTAVSTRPPVWVIVVRVLTGVALALPFLVGLPLTLPPSYPLWWTPWAVGIPWILVCAALCWGLRWSYAVIGALGAALMVFALSESMHSVLMTWTTGGLLLAVGAASWELSRRR</sequence>
<proteinExistence type="predicted"/>
<organism evidence="2 3">
    <name type="scientific">Brevibacterium yomogidense</name>
    <dbReference type="NCBI Taxonomy" id="946573"/>
    <lineage>
        <taxon>Bacteria</taxon>
        <taxon>Bacillati</taxon>
        <taxon>Actinomycetota</taxon>
        <taxon>Actinomycetes</taxon>
        <taxon>Micrococcales</taxon>
        <taxon>Brevibacteriaceae</taxon>
        <taxon>Brevibacterium</taxon>
    </lineage>
</organism>
<protein>
    <submittedName>
        <fullName evidence="2">Uncharacterized protein</fullName>
    </submittedName>
</protein>
<accession>A0A1X6XN48</accession>
<feature type="transmembrane region" description="Helical" evidence="1">
    <location>
        <begin position="126"/>
        <end position="146"/>
    </location>
</feature>
<dbReference type="AlphaFoldDB" id="A0A1X6XN48"/>
<feature type="transmembrane region" description="Helical" evidence="1">
    <location>
        <begin position="94"/>
        <end position="114"/>
    </location>
</feature>
<reference evidence="3" key="1">
    <citation type="submission" date="2017-02" db="EMBL/GenBank/DDBJ databases">
        <authorList>
            <person name="Dridi B."/>
        </authorList>
    </citation>
    <scope>NUCLEOTIDE SEQUENCE [LARGE SCALE GENOMIC DNA]</scope>
    <source>
        <strain evidence="3">B Co 03.10</strain>
    </source>
</reference>
<dbReference type="EMBL" id="FWFF01000020">
    <property type="protein sequence ID" value="SLN00558.1"/>
    <property type="molecule type" value="Genomic_DNA"/>
</dbReference>
<gene>
    <name evidence="2" type="ORF">FM105_12940</name>
</gene>
<feature type="transmembrane region" description="Helical" evidence="1">
    <location>
        <begin position="7"/>
        <end position="23"/>
    </location>
</feature>
<feature type="transmembrane region" description="Helical" evidence="1">
    <location>
        <begin position="206"/>
        <end position="226"/>
    </location>
</feature>
<keyword evidence="1" id="KW-1133">Transmembrane helix</keyword>
<dbReference type="Proteomes" id="UP000196581">
    <property type="component" value="Unassembled WGS sequence"/>
</dbReference>
<evidence type="ECO:0000313" key="2">
    <source>
        <dbReference type="EMBL" id="SLN00558.1"/>
    </source>
</evidence>
<feature type="transmembrane region" description="Helical" evidence="1">
    <location>
        <begin position="68"/>
        <end position="88"/>
    </location>
</feature>